<dbReference type="Gene3D" id="4.10.60.10">
    <property type="entry name" value="Zinc finger, CCHC-type"/>
    <property type="match status" value="1"/>
</dbReference>
<dbReference type="Pfam" id="PF02023">
    <property type="entry name" value="SCAN"/>
    <property type="match status" value="1"/>
</dbReference>
<dbReference type="InterPro" id="IPR003309">
    <property type="entry name" value="SCAN_dom"/>
</dbReference>
<sequence length="210" mass="23824">MTKDDDPEAYIEAFERTAIQTGLDRSQWGHQLGGLVINEAQAAYRALSREEAQDYEAVKTVILYRLEISPESYRQAFRAHKPRESKRPRGLLQTLRDSLQKCLPVGKFDRVGVLDQILLEQFLFDLEEDTQRWVRRHQLQSTEEALHLAEAFSNSEKEKGSGRGFRVLREGSGGKAESRAAPRRTAPKEVVCYKCGRTGHISQDCGMGLS</sequence>
<evidence type="ECO:0000313" key="6">
    <source>
        <dbReference type="Proteomes" id="UP000050525"/>
    </source>
</evidence>
<dbReference type="SMART" id="SM00431">
    <property type="entry name" value="SCAN"/>
    <property type="match status" value="1"/>
</dbReference>
<dbReference type="GO" id="GO:0008270">
    <property type="term" value="F:zinc ion binding"/>
    <property type="evidence" value="ECO:0007669"/>
    <property type="project" value="UniProtKB-KW"/>
</dbReference>
<name>A0A151P3F3_ALLMI</name>
<evidence type="ECO:0000256" key="1">
    <source>
        <dbReference type="PROSITE-ProRule" id="PRU00047"/>
    </source>
</evidence>
<dbReference type="GO" id="GO:0003676">
    <property type="term" value="F:nucleic acid binding"/>
    <property type="evidence" value="ECO:0007669"/>
    <property type="project" value="InterPro"/>
</dbReference>
<dbReference type="InterPro" id="IPR001878">
    <property type="entry name" value="Znf_CCHC"/>
</dbReference>
<evidence type="ECO:0008006" key="7">
    <source>
        <dbReference type="Google" id="ProtNLM"/>
    </source>
</evidence>
<dbReference type="AlphaFoldDB" id="A0A151P3F3"/>
<dbReference type="PANTHER" id="PTHR46888:SF1">
    <property type="entry name" value="RIBONUCLEASE H"/>
    <property type="match status" value="1"/>
</dbReference>
<keyword evidence="1" id="KW-0863">Zinc-finger</keyword>
<dbReference type="PANTHER" id="PTHR46888">
    <property type="entry name" value="ZINC KNUCKLE DOMAINCONTAINING PROTEIN-RELATED"/>
    <property type="match status" value="1"/>
</dbReference>
<dbReference type="Gene3D" id="1.10.4020.10">
    <property type="entry name" value="DNA breaking-rejoining enzymes"/>
    <property type="match status" value="1"/>
</dbReference>
<proteinExistence type="predicted"/>
<comment type="caution">
    <text evidence="5">The sequence shown here is derived from an EMBL/GenBank/DDBJ whole genome shotgun (WGS) entry which is preliminary data.</text>
</comment>
<keyword evidence="1" id="KW-0479">Metal-binding</keyword>
<evidence type="ECO:0000259" key="3">
    <source>
        <dbReference type="PROSITE" id="PS50158"/>
    </source>
</evidence>
<dbReference type="SUPFAM" id="SSF47353">
    <property type="entry name" value="Retrovirus capsid dimerization domain-like"/>
    <property type="match status" value="1"/>
</dbReference>
<dbReference type="InterPro" id="IPR038269">
    <property type="entry name" value="SCAN_sf"/>
</dbReference>
<evidence type="ECO:0000259" key="4">
    <source>
        <dbReference type="PROSITE" id="PS50804"/>
    </source>
</evidence>
<organism evidence="5 6">
    <name type="scientific">Alligator mississippiensis</name>
    <name type="common">American alligator</name>
    <dbReference type="NCBI Taxonomy" id="8496"/>
    <lineage>
        <taxon>Eukaryota</taxon>
        <taxon>Metazoa</taxon>
        <taxon>Chordata</taxon>
        <taxon>Craniata</taxon>
        <taxon>Vertebrata</taxon>
        <taxon>Euteleostomi</taxon>
        <taxon>Archelosauria</taxon>
        <taxon>Archosauria</taxon>
        <taxon>Crocodylia</taxon>
        <taxon>Alligatoridae</taxon>
        <taxon>Alligatorinae</taxon>
        <taxon>Alligator</taxon>
    </lineage>
</organism>
<reference evidence="5 6" key="1">
    <citation type="journal article" date="2012" name="Genome Biol.">
        <title>Sequencing three crocodilian genomes to illuminate the evolution of archosaurs and amniotes.</title>
        <authorList>
            <person name="St John J.A."/>
            <person name="Braun E.L."/>
            <person name="Isberg S.R."/>
            <person name="Miles L.G."/>
            <person name="Chong A.Y."/>
            <person name="Gongora J."/>
            <person name="Dalzell P."/>
            <person name="Moran C."/>
            <person name="Bed'hom B."/>
            <person name="Abzhanov A."/>
            <person name="Burgess S.C."/>
            <person name="Cooksey A.M."/>
            <person name="Castoe T.A."/>
            <person name="Crawford N.G."/>
            <person name="Densmore L.D."/>
            <person name="Drew J.C."/>
            <person name="Edwards S.V."/>
            <person name="Faircloth B.C."/>
            <person name="Fujita M.K."/>
            <person name="Greenwold M.J."/>
            <person name="Hoffmann F.G."/>
            <person name="Howard J.M."/>
            <person name="Iguchi T."/>
            <person name="Janes D.E."/>
            <person name="Khan S.Y."/>
            <person name="Kohno S."/>
            <person name="de Koning A.J."/>
            <person name="Lance S.L."/>
            <person name="McCarthy F.M."/>
            <person name="McCormack J.E."/>
            <person name="Merchant M.E."/>
            <person name="Peterson D.G."/>
            <person name="Pollock D.D."/>
            <person name="Pourmand N."/>
            <person name="Raney B.J."/>
            <person name="Roessler K.A."/>
            <person name="Sanford J.R."/>
            <person name="Sawyer R.H."/>
            <person name="Schmidt C.J."/>
            <person name="Triplett E.W."/>
            <person name="Tuberville T.D."/>
            <person name="Venegas-Anaya M."/>
            <person name="Howard J.T."/>
            <person name="Jarvis E.D."/>
            <person name="Guillette L.J.Jr."/>
            <person name="Glenn T.C."/>
            <person name="Green R.E."/>
            <person name="Ray D.A."/>
        </authorList>
    </citation>
    <scope>NUCLEOTIDE SEQUENCE [LARGE SCALE GENOMIC DNA]</scope>
    <source>
        <strain evidence="5">KSC_2009_1</strain>
    </source>
</reference>
<feature type="domain" description="SCAN box" evidence="4">
    <location>
        <begin position="74"/>
        <end position="150"/>
    </location>
</feature>
<dbReference type="Proteomes" id="UP000050525">
    <property type="component" value="Unassembled WGS sequence"/>
</dbReference>
<accession>A0A151P3F3</accession>
<dbReference type="Pfam" id="PF00098">
    <property type="entry name" value="zf-CCHC"/>
    <property type="match status" value="1"/>
</dbReference>
<keyword evidence="1" id="KW-0862">Zinc</keyword>
<dbReference type="PROSITE" id="PS50158">
    <property type="entry name" value="ZF_CCHC"/>
    <property type="match status" value="1"/>
</dbReference>
<protein>
    <recommendedName>
        <fullName evidence="7">CCHC-type domain-containing protein</fullName>
    </recommendedName>
</protein>
<dbReference type="EMBL" id="AKHW03001146">
    <property type="protein sequence ID" value="KYO43588.1"/>
    <property type="molecule type" value="Genomic_DNA"/>
</dbReference>
<feature type="domain" description="CCHC-type" evidence="3">
    <location>
        <begin position="192"/>
        <end position="205"/>
    </location>
</feature>
<dbReference type="SUPFAM" id="SSF57756">
    <property type="entry name" value="Retrovirus zinc finger-like domains"/>
    <property type="match status" value="1"/>
</dbReference>
<dbReference type="InterPro" id="IPR036875">
    <property type="entry name" value="Znf_CCHC_sf"/>
</dbReference>
<evidence type="ECO:0000256" key="2">
    <source>
        <dbReference type="SAM" id="MobiDB-lite"/>
    </source>
</evidence>
<keyword evidence="6" id="KW-1185">Reference proteome</keyword>
<dbReference type="STRING" id="8496.A0A151P3F3"/>
<feature type="region of interest" description="Disordered" evidence="2">
    <location>
        <begin position="152"/>
        <end position="182"/>
    </location>
</feature>
<evidence type="ECO:0000313" key="5">
    <source>
        <dbReference type="EMBL" id="KYO43588.1"/>
    </source>
</evidence>
<gene>
    <name evidence="5" type="ORF">Y1Q_0013612</name>
</gene>
<dbReference type="SMART" id="SM00343">
    <property type="entry name" value="ZnF_C2HC"/>
    <property type="match status" value="1"/>
</dbReference>
<dbReference type="PROSITE" id="PS50804">
    <property type="entry name" value="SCAN_BOX"/>
    <property type="match status" value="1"/>
</dbReference>